<evidence type="ECO:0000259" key="1">
    <source>
        <dbReference type="PROSITE" id="PS51382"/>
    </source>
</evidence>
<gene>
    <name evidence="2" type="ORF">FCM35_KLT00303</name>
</gene>
<dbReference type="PANTHER" id="PTHR48477">
    <property type="entry name" value="PHOSPHATE TRANSPORTER PHO1"/>
    <property type="match status" value="1"/>
</dbReference>
<accession>A0A833RAC3</accession>
<dbReference type="Proteomes" id="UP000623129">
    <property type="component" value="Unassembled WGS sequence"/>
</dbReference>
<dbReference type="Pfam" id="PF03105">
    <property type="entry name" value="SPX"/>
    <property type="match status" value="1"/>
</dbReference>
<dbReference type="InterPro" id="IPR004331">
    <property type="entry name" value="SPX_dom"/>
</dbReference>
<name>A0A833RAC3_9POAL</name>
<dbReference type="EMBL" id="SWLB01000001">
    <property type="protein sequence ID" value="KAF3341665.1"/>
    <property type="molecule type" value="Genomic_DNA"/>
</dbReference>
<feature type="domain" description="SPX" evidence="1">
    <location>
        <begin position="1"/>
        <end position="110"/>
    </location>
</feature>
<evidence type="ECO:0000313" key="3">
    <source>
        <dbReference type="Proteomes" id="UP000623129"/>
    </source>
</evidence>
<protein>
    <submittedName>
        <fullName evidence="2">Phosphate transporter PHO1-2</fullName>
    </submittedName>
</protein>
<dbReference type="InterPro" id="IPR052486">
    <property type="entry name" value="PHO1"/>
</dbReference>
<reference evidence="2" key="1">
    <citation type="submission" date="2020-01" db="EMBL/GenBank/DDBJ databases">
        <title>Genome sequence of Kobresia littledalei, the first chromosome-level genome in the family Cyperaceae.</title>
        <authorList>
            <person name="Qu G."/>
        </authorList>
    </citation>
    <scope>NUCLEOTIDE SEQUENCE</scope>
    <source>
        <strain evidence="2">C.B.Clarke</strain>
        <tissue evidence="2">Leaf</tissue>
    </source>
</reference>
<comment type="caution">
    <text evidence="2">The sequence shown here is derived from an EMBL/GenBank/DDBJ whole genome shotgun (WGS) entry which is preliminary data.</text>
</comment>
<sequence>MKFSRELEAQLVHEWRDGYVDYKRLKKIIKNIKVSLLGSSLKSSTESQSLLYGFSVADPIRAIATRFSPRPNSQNSLQADEENQYELDQIQSGDEEVFNDPLFIYTTNIL</sequence>
<dbReference type="PANTHER" id="PTHR48477:SF1">
    <property type="entry name" value="PHOSPHATE TRANSPORTER PHO1"/>
    <property type="match status" value="1"/>
</dbReference>
<proteinExistence type="predicted"/>
<evidence type="ECO:0000313" key="2">
    <source>
        <dbReference type="EMBL" id="KAF3341665.1"/>
    </source>
</evidence>
<dbReference type="PROSITE" id="PS51382">
    <property type="entry name" value="SPX"/>
    <property type="match status" value="1"/>
</dbReference>
<dbReference type="AlphaFoldDB" id="A0A833RAC3"/>
<dbReference type="OrthoDB" id="9970435at2759"/>
<keyword evidence="3" id="KW-1185">Reference proteome</keyword>
<dbReference type="GO" id="GO:0016036">
    <property type="term" value="P:cellular response to phosphate starvation"/>
    <property type="evidence" value="ECO:0007669"/>
    <property type="project" value="InterPro"/>
</dbReference>
<organism evidence="2 3">
    <name type="scientific">Carex littledalei</name>
    <dbReference type="NCBI Taxonomy" id="544730"/>
    <lineage>
        <taxon>Eukaryota</taxon>
        <taxon>Viridiplantae</taxon>
        <taxon>Streptophyta</taxon>
        <taxon>Embryophyta</taxon>
        <taxon>Tracheophyta</taxon>
        <taxon>Spermatophyta</taxon>
        <taxon>Magnoliopsida</taxon>
        <taxon>Liliopsida</taxon>
        <taxon>Poales</taxon>
        <taxon>Cyperaceae</taxon>
        <taxon>Cyperoideae</taxon>
        <taxon>Cariceae</taxon>
        <taxon>Carex</taxon>
        <taxon>Carex subgen. Euthyceras</taxon>
    </lineage>
</organism>